<proteinExistence type="predicted"/>
<feature type="region of interest" description="Disordered" evidence="1">
    <location>
        <begin position="397"/>
        <end position="580"/>
    </location>
</feature>
<name>A0A365H249_9ACTN</name>
<gene>
    <name evidence="3" type="ORF">DPM19_22025</name>
</gene>
<feature type="compositionally biased region" description="Basic and acidic residues" evidence="1">
    <location>
        <begin position="552"/>
        <end position="580"/>
    </location>
</feature>
<dbReference type="Pfam" id="PF13930">
    <property type="entry name" value="Endonuclea_NS_2"/>
    <property type="match status" value="1"/>
</dbReference>
<evidence type="ECO:0000256" key="1">
    <source>
        <dbReference type="SAM" id="MobiDB-lite"/>
    </source>
</evidence>
<feature type="compositionally biased region" description="Acidic residues" evidence="1">
    <location>
        <begin position="340"/>
        <end position="352"/>
    </location>
</feature>
<keyword evidence="4" id="KW-1185">Reference proteome</keyword>
<feature type="compositionally biased region" description="Gly residues" evidence="1">
    <location>
        <begin position="467"/>
        <end position="505"/>
    </location>
</feature>
<accession>A0A365H249</accession>
<reference evidence="3 4" key="1">
    <citation type="submission" date="2018-06" db="EMBL/GenBank/DDBJ databases">
        <title>Actinomadura craniellae sp. nov. isolated from marine sponge Craniella sp.</title>
        <authorList>
            <person name="Li L."/>
            <person name="Xu Q.H."/>
            <person name="Lin H.W."/>
            <person name="Lu Y.H."/>
        </authorList>
    </citation>
    <scope>NUCLEOTIDE SEQUENCE [LARGE SCALE GENOMIC DNA]</scope>
    <source>
        <strain evidence="3 4">LHW63021</strain>
    </source>
</reference>
<evidence type="ECO:0000313" key="4">
    <source>
        <dbReference type="Proteomes" id="UP000251891"/>
    </source>
</evidence>
<evidence type="ECO:0000259" key="2">
    <source>
        <dbReference type="Pfam" id="PF13930"/>
    </source>
</evidence>
<comment type="caution">
    <text evidence="3">The sequence shown here is derived from an EMBL/GenBank/DDBJ whole genome shotgun (WGS) entry which is preliminary data.</text>
</comment>
<feature type="region of interest" description="Disordered" evidence="1">
    <location>
        <begin position="333"/>
        <end position="367"/>
    </location>
</feature>
<feature type="domain" description="Type VII secretion system protein EssD-like" evidence="2">
    <location>
        <begin position="747"/>
        <end position="829"/>
    </location>
</feature>
<dbReference type="RefSeq" id="WP_111869863.1">
    <property type="nucleotide sequence ID" value="NZ_QLYX01000010.1"/>
</dbReference>
<protein>
    <recommendedName>
        <fullName evidence="2">Type VII secretion system protein EssD-like domain-containing protein</fullName>
    </recommendedName>
</protein>
<dbReference type="AlphaFoldDB" id="A0A365H249"/>
<dbReference type="OrthoDB" id="3460045at2"/>
<dbReference type="InterPro" id="IPR044927">
    <property type="entry name" value="Endonuclea_NS_2"/>
</dbReference>
<feature type="compositionally biased region" description="Low complexity" evidence="1">
    <location>
        <begin position="512"/>
        <end position="521"/>
    </location>
</feature>
<evidence type="ECO:0000313" key="3">
    <source>
        <dbReference type="EMBL" id="RAY13170.1"/>
    </source>
</evidence>
<dbReference type="Proteomes" id="UP000251891">
    <property type="component" value="Unassembled WGS sequence"/>
</dbReference>
<sequence length="846" mass="91817">MGDVVDPSKIPVPQARTPEVYTAGLALKTDGTNIAQTGNDIHSDWQGLSPFYISPEANLLLAATRPVATAGDNFKTALHTAGDALTQFATEAGPILSRLRTLKGDAQRLQDKTRGDDDWRKDEDDVDENNRINNQVLVEITRYMAAERECANKITALFGGTTFVATKPGEDATLGRGQVAHGFTEAPQNVETPWGKPQEHDKPWYQDVWDGVWDFGAGLLEDVGSLVGLYGENGWVWAGGEWGDWWGNVKDGWGGMFQGFAGMVGFYGPDGWGWQGWGNLWNNWKELGHSFVPWREWGDRPGYVLTQSVLNIGSIFVGGAGLVKGIVTAGKRIGRRGDSDAPDADAPDDPVDSSDLPDYHTDPNRIPTVGDLQDLVGDLELDDFDLGDFNNALNDAGRFDDLPGNHPDNIDQPGNDRPADERPPPREPALVGADPRPGEINGNADVPGEDGRVPALSGAPARVDEIGGNGGNGGELPPRGGNGGNGGFGGELPPRGGSGGTGGFDGELPPRGGNQPPGGDTPNPPGDGTDGPGTRPEPVDRPIGQGDPLSPDVDRPFGEGHRLDPNTRYEVTDADGRDRGVFITGPNGRIIEIHTNSGRSGEWNPDLRNPLPNVTYHIDGRYHYRTDADARTVHAEGELHHTGSDNARRMGTDQSNVGWDGRNEYRAHNELVGRAFEDVYGRRPGPGEFDFSNDPAVRAAYEARLRQPLADSDPFGSTDPALRDAYENLRNRPFNPNDLVLYEDVRWNGGHLFGTESGGAGERFNMVPMLEKLNQGQRNTDHLTNYRRLEEHWRALLKSGKKVYATIDVEYRPGTSAPQSITVEYSIDGVLQDPITYENVPPRRTS</sequence>
<organism evidence="3 4">
    <name type="scientific">Actinomadura craniellae</name>
    <dbReference type="NCBI Taxonomy" id="2231787"/>
    <lineage>
        <taxon>Bacteria</taxon>
        <taxon>Bacillati</taxon>
        <taxon>Actinomycetota</taxon>
        <taxon>Actinomycetes</taxon>
        <taxon>Streptosporangiales</taxon>
        <taxon>Thermomonosporaceae</taxon>
        <taxon>Actinomadura</taxon>
    </lineage>
</organism>
<dbReference type="EMBL" id="QLYX01000010">
    <property type="protein sequence ID" value="RAY13170.1"/>
    <property type="molecule type" value="Genomic_DNA"/>
</dbReference>